<keyword evidence="1" id="KW-0472">Membrane</keyword>
<proteinExistence type="predicted"/>
<keyword evidence="1" id="KW-1133">Transmembrane helix</keyword>
<keyword evidence="3" id="KW-1185">Reference proteome</keyword>
<comment type="caution">
    <text evidence="2">The sequence shown here is derived from an EMBL/GenBank/DDBJ whole genome shotgun (WGS) entry which is preliminary data.</text>
</comment>
<feature type="transmembrane region" description="Helical" evidence="1">
    <location>
        <begin position="75"/>
        <end position="95"/>
    </location>
</feature>
<keyword evidence="1" id="KW-0812">Transmembrane</keyword>
<feature type="transmembrane region" description="Helical" evidence="1">
    <location>
        <begin position="12"/>
        <end position="31"/>
    </location>
</feature>
<organism evidence="2 3">
    <name type="scientific">Aphanomyces euteiches</name>
    <dbReference type="NCBI Taxonomy" id="100861"/>
    <lineage>
        <taxon>Eukaryota</taxon>
        <taxon>Sar</taxon>
        <taxon>Stramenopiles</taxon>
        <taxon>Oomycota</taxon>
        <taxon>Saprolegniomycetes</taxon>
        <taxon>Saprolegniales</taxon>
        <taxon>Verrucalvaceae</taxon>
        <taxon>Aphanomyces</taxon>
    </lineage>
</organism>
<dbReference type="VEuPathDB" id="FungiDB:AeMF1_008506"/>
<feature type="transmembrane region" description="Helical" evidence="1">
    <location>
        <begin position="43"/>
        <end position="63"/>
    </location>
</feature>
<feature type="transmembrane region" description="Helical" evidence="1">
    <location>
        <begin position="107"/>
        <end position="126"/>
    </location>
</feature>
<accession>A0A6G0WP89</accession>
<dbReference type="AlphaFoldDB" id="A0A6G0WP89"/>
<dbReference type="OrthoDB" id="78324at2759"/>
<evidence type="ECO:0000256" key="1">
    <source>
        <dbReference type="SAM" id="Phobius"/>
    </source>
</evidence>
<name>A0A6G0WP89_9STRA</name>
<evidence type="ECO:0008006" key="4">
    <source>
        <dbReference type="Google" id="ProtNLM"/>
    </source>
</evidence>
<dbReference type="EMBL" id="VJMJ01000167">
    <property type="protein sequence ID" value="KAF0729154.1"/>
    <property type="molecule type" value="Genomic_DNA"/>
</dbReference>
<dbReference type="Proteomes" id="UP000481153">
    <property type="component" value="Unassembled WGS sequence"/>
</dbReference>
<dbReference type="VEuPathDB" id="FungiDB:AeMF1_004291"/>
<sequence length="151" mass="16368">MYWKDLFDWENYSLPLVLRAAQFLFAFIAFLTTTKLNSAGAGVFGLIVSLVVAVYAAGYFVLVSKLNKVKLTAKTKLIAEAVVCVALLLALIVVASSNHVFDLSKSAGNACCVFLGFGIVAQLVLLKITYFDEYVYEKSTQGPAQTPVAEV</sequence>
<gene>
    <name evidence="2" type="ORF">Ae201684_013132</name>
</gene>
<evidence type="ECO:0000313" key="3">
    <source>
        <dbReference type="Proteomes" id="UP000481153"/>
    </source>
</evidence>
<protein>
    <recommendedName>
        <fullName evidence="4">MARVEL domain-containing protein</fullName>
    </recommendedName>
</protein>
<reference evidence="2 3" key="1">
    <citation type="submission" date="2019-07" db="EMBL/GenBank/DDBJ databases">
        <title>Genomics analysis of Aphanomyces spp. identifies a new class of oomycete effector associated with host adaptation.</title>
        <authorList>
            <person name="Gaulin E."/>
        </authorList>
    </citation>
    <scope>NUCLEOTIDE SEQUENCE [LARGE SCALE GENOMIC DNA]</scope>
    <source>
        <strain evidence="2 3">ATCC 201684</strain>
    </source>
</reference>
<evidence type="ECO:0000313" key="2">
    <source>
        <dbReference type="EMBL" id="KAF0729154.1"/>
    </source>
</evidence>